<comment type="caution">
    <text evidence="1">The sequence shown here is derived from an EMBL/GenBank/DDBJ whole genome shotgun (WGS) entry which is preliminary data.</text>
</comment>
<dbReference type="AlphaFoldDB" id="A0A1F6GZ49"/>
<name>A0A1F6GZ49_9PROT</name>
<dbReference type="Proteomes" id="UP000177583">
    <property type="component" value="Unassembled WGS sequence"/>
</dbReference>
<gene>
    <name evidence="1" type="ORF">A2557_02425</name>
</gene>
<accession>A0A1F6GZ49</accession>
<organism evidence="1 2">
    <name type="scientific">Candidatus Lambdaproteobacteria bacterium RIFOXYD2_FULL_56_26</name>
    <dbReference type="NCBI Taxonomy" id="1817773"/>
    <lineage>
        <taxon>Bacteria</taxon>
        <taxon>Pseudomonadati</taxon>
        <taxon>Pseudomonadota</taxon>
        <taxon>Candidatus Lambdaproteobacteria</taxon>
    </lineage>
</organism>
<sequence length="144" mass="16225">MQRAQSLIDFLVANSGVTAPSFVPLILSVETQGYEVGATPKQIDQLYQVKLEINPVHKTRDHLSLSLLVKEWFALYGHLGESFSQSATEVDSLHLKVVFLLRLVERLSWSLILPEELASIPADSRIFYKGVEYKALEREDLIGI</sequence>
<protein>
    <submittedName>
        <fullName evidence="1">Uncharacterized protein</fullName>
    </submittedName>
</protein>
<dbReference type="EMBL" id="MFNF01000017">
    <property type="protein sequence ID" value="OGH03359.1"/>
    <property type="molecule type" value="Genomic_DNA"/>
</dbReference>
<evidence type="ECO:0000313" key="1">
    <source>
        <dbReference type="EMBL" id="OGH03359.1"/>
    </source>
</evidence>
<reference evidence="1 2" key="1">
    <citation type="journal article" date="2016" name="Nat. Commun.">
        <title>Thousands of microbial genomes shed light on interconnected biogeochemical processes in an aquifer system.</title>
        <authorList>
            <person name="Anantharaman K."/>
            <person name="Brown C.T."/>
            <person name="Hug L.A."/>
            <person name="Sharon I."/>
            <person name="Castelle C.J."/>
            <person name="Probst A.J."/>
            <person name="Thomas B.C."/>
            <person name="Singh A."/>
            <person name="Wilkins M.J."/>
            <person name="Karaoz U."/>
            <person name="Brodie E.L."/>
            <person name="Williams K.H."/>
            <person name="Hubbard S.S."/>
            <person name="Banfield J.F."/>
        </authorList>
    </citation>
    <scope>NUCLEOTIDE SEQUENCE [LARGE SCALE GENOMIC DNA]</scope>
</reference>
<evidence type="ECO:0000313" key="2">
    <source>
        <dbReference type="Proteomes" id="UP000177583"/>
    </source>
</evidence>
<proteinExistence type="predicted"/>